<dbReference type="GO" id="GO:0016787">
    <property type="term" value="F:hydrolase activity"/>
    <property type="evidence" value="ECO:0007669"/>
    <property type="project" value="UniProtKB-KW"/>
</dbReference>
<keyword evidence="4" id="KW-0540">Nuclease</keyword>
<evidence type="ECO:0000256" key="1">
    <source>
        <dbReference type="ARBA" id="ARBA00001968"/>
    </source>
</evidence>
<dbReference type="EMBL" id="KK117002">
    <property type="protein sequence ID" value="KFM69262.1"/>
    <property type="molecule type" value="Genomic_DNA"/>
</dbReference>
<dbReference type="OrthoDB" id="8022294at2759"/>
<evidence type="ECO:0000256" key="3">
    <source>
        <dbReference type="ARBA" id="ARBA00006958"/>
    </source>
</evidence>
<protein>
    <submittedName>
        <fullName evidence="9">Putative nuclease HARBI1</fullName>
    </submittedName>
</protein>
<sequence>MSTNISSKLSAYLGKCKNMDPSQLQVLLTCFGMWINIQQQKVQVSLLQKKLNDILVVYMKRRKCHLMQMEDYNNKKLKQMIEYTHSPQQFYELFHVSLPAFLRMRDILYKQDLEPSGWIPEIELLLFLFWLSSGSSFRKTSSFCGISMPSLSKIFQDIFNKFLVNLSNVIQFQKTDTEYLCTGFQKLTSCHIFGLVMGCLDTYHVPVNLKSKDEHYINNTQNTSIQVQVVCDYNGAFIDIAVGFPGGMLKSHVLQCTPLYLESLMPAKGFVLLSGSGFPCLQQPICLIPPFSNADDPLKERFNSCQQKVHSVLKKSIGQMHERWKKLFSKPLILSLPLVTKVVIACSIIHNICIEMEDIWSKEAFIDFNVNEEDTNIYEGQISGESTQKQMAVSLLSEHEMQTIMNDYSVYKI</sequence>
<evidence type="ECO:0000256" key="4">
    <source>
        <dbReference type="ARBA" id="ARBA00022722"/>
    </source>
</evidence>
<dbReference type="PANTHER" id="PTHR22930">
    <property type="match status" value="1"/>
</dbReference>
<reference evidence="9 10" key="1">
    <citation type="submission" date="2013-11" db="EMBL/GenBank/DDBJ databases">
        <title>Genome sequencing of Stegodyphus mimosarum.</title>
        <authorList>
            <person name="Bechsgaard J."/>
        </authorList>
    </citation>
    <scope>NUCLEOTIDE SEQUENCE [LARGE SCALE GENOMIC DNA]</scope>
</reference>
<evidence type="ECO:0000259" key="8">
    <source>
        <dbReference type="Pfam" id="PF13359"/>
    </source>
</evidence>
<evidence type="ECO:0000256" key="5">
    <source>
        <dbReference type="ARBA" id="ARBA00022723"/>
    </source>
</evidence>
<keyword evidence="5" id="KW-0479">Metal-binding</keyword>
<dbReference type="PANTHER" id="PTHR22930:SF85">
    <property type="entry name" value="GH03217P-RELATED"/>
    <property type="match status" value="1"/>
</dbReference>
<name>A0A087TVX3_STEMI</name>
<evidence type="ECO:0000313" key="10">
    <source>
        <dbReference type="Proteomes" id="UP000054359"/>
    </source>
</evidence>
<dbReference type="OMA" id="ICIEMED"/>
<keyword evidence="6" id="KW-0378">Hydrolase</keyword>
<keyword evidence="7" id="KW-0539">Nucleus</keyword>
<dbReference type="InterPro" id="IPR045249">
    <property type="entry name" value="HARBI1-like"/>
</dbReference>
<dbReference type="GO" id="GO:0046872">
    <property type="term" value="F:metal ion binding"/>
    <property type="evidence" value="ECO:0007669"/>
    <property type="project" value="UniProtKB-KW"/>
</dbReference>
<comment type="subcellular location">
    <subcellularLocation>
        <location evidence="2">Nucleus</location>
    </subcellularLocation>
</comment>
<organism evidence="9 10">
    <name type="scientific">Stegodyphus mimosarum</name>
    <name type="common">African social velvet spider</name>
    <dbReference type="NCBI Taxonomy" id="407821"/>
    <lineage>
        <taxon>Eukaryota</taxon>
        <taxon>Metazoa</taxon>
        <taxon>Ecdysozoa</taxon>
        <taxon>Arthropoda</taxon>
        <taxon>Chelicerata</taxon>
        <taxon>Arachnida</taxon>
        <taxon>Araneae</taxon>
        <taxon>Araneomorphae</taxon>
        <taxon>Entelegynae</taxon>
        <taxon>Eresoidea</taxon>
        <taxon>Eresidae</taxon>
        <taxon>Stegodyphus</taxon>
    </lineage>
</organism>
<dbReference type="GO" id="GO:0005634">
    <property type="term" value="C:nucleus"/>
    <property type="evidence" value="ECO:0007669"/>
    <property type="project" value="UniProtKB-SubCell"/>
</dbReference>
<dbReference type="InterPro" id="IPR027806">
    <property type="entry name" value="HARBI1_dom"/>
</dbReference>
<feature type="non-terminal residue" evidence="9">
    <location>
        <position position="413"/>
    </location>
</feature>
<evidence type="ECO:0000256" key="2">
    <source>
        <dbReference type="ARBA" id="ARBA00004123"/>
    </source>
</evidence>
<feature type="domain" description="DDE Tnp4" evidence="8">
    <location>
        <begin position="205"/>
        <end position="351"/>
    </location>
</feature>
<dbReference type="AlphaFoldDB" id="A0A087TVX3"/>
<proteinExistence type="inferred from homology"/>
<dbReference type="Pfam" id="PF13359">
    <property type="entry name" value="DDE_Tnp_4"/>
    <property type="match status" value="1"/>
</dbReference>
<dbReference type="STRING" id="407821.A0A087TVX3"/>
<evidence type="ECO:0000256" key="6">
    <source>
        <dbReference type="ARBA" id="ARBA00022801"/>
    </source>
</evidence>
<evidence type="ECO:0000313" key="9">
    <source>
        <dbReference type="EMBL" id="KFM69262.1"/>
    </source>
</evidence>
<comment type="similarity">
    <text evidence="3">Belongs to the HARBI1 family.</text>
</comment>
<dbReference type="GO" id="GO:0004518">
    <property type="term" value="F:nuclease activity"/>
    <property type="evidence" value="ECO:0007669"/>
    <property type="project" value="UniProtKB-KW"/>
</dbReference>
<comment type="cofactor">
    <cofactor evidence="1">
        <name>a divalent metal cation</name>
        <dbReference type="ChEBI" id="CHEBI:60240"/>
    </cofactor>
</comment>
<dbReference type="Proteomes" id="UP000054359">
    <property type="component" value="Unassembled WGS sequence"/>
</dbReference>
<evidence type="ECO:0000256" key="7">
    <source>
        <dbReference type="ARBA" id="ARBA00023242"/>
    </source>
</evidence>
<keyword evidence="10" id="KW-1185">Reference proteome</keyword>
<accession>A0A087TVX3</accession>
<gene>
    <name evidence="9" type="ORF">X975_21425</name>
</gene>